<dbReference type="AlphaFoldDB" id="A0A3M0JEN9"/>
<proteinExistence type="predicted"/>
<evidence type="ECO:0000313" key="3">
    <source>
        <dbReference type="Proteomes" id="UP000269221"/>
    </source>
</evidence>
<comment type="caution">
    <text evidence="2">The sequence shown here is derived from an EMBL/GenBank/DDBJ whole genome shotgun (WGS) entry which is preliminary data.</text>
</comment>
<evidence type="ECO:0000313" key="2">
    <source>
        <dbReference type="EMBL" id="RMB97443.1"/>
    </source>
</evidence>
<keyword evidence="3" id="KW-1185">Reference proteome</keyword>
<gene>
    <name evidence="2" type="ORF">DUI87_26054</name>
</gene>
<protein>
    <submittedName>
        <fullName evidence="2">Uncharacterized protein</fullName>
    </submittedName>
</protein>
<organism evidence="2 3">
    <name type="scientific">Hirundo rustica rustica</name>
    <dbReference type="NCBI Taxonomy" id="333673"/>
    <lineage>
        <taxon>Eukaryota</taxon>
        <taxon>Metazoa</taxon>
        <taxon>Chordata</taxon>
        <taxon>Craniata</taxon>
        <taxon>Vertebrata</taxon>
        <taxon>Euteleostomi</taxon>
        <taxon>Archelosauria</taxon>
        <taxon>Archosauria</taxon>
        <taxon>Dinosauria</taxon>
        <taxon>Saurischia</taxon>
        <taxon>Theropoda</taxon>
        <taxon>Coelurosauria</taxon>
        <taxon>Aves</taxon>
        <taxon>Neognathae</taxon>
        <taxon>Neoaves</taxon>
        <taxon>Telluraves</taxon>
        <taxon>Australaves</taxon>
        <taxon>Passeriformes</taxon>
        <taxon>Sylvioidea</taxon>
        <taxon>Hirundinidae</taxon>
        <taxon>Hirundo</taxon>
    </lineage>
</organism>
<feature type="region of interest" description="Disordered" evidence="1">
    <location>
        <begin position="1"/>
        <end position="24"/>
    </location>
</feature>
<evidence type="ECO:0000256" key="1">
    <source>
        <dbReference type="SAM" id="MobiDB-lite"/>
    </source>
</evidence>
<reference evidence="2 3" key="1">
    <citation type="submission" date="2018-07" db="EMBL/GenBank/DDBJ databases">
        <title>A high quality draft genome assembly of the barn swallow (H. rustica rustica).</title>
        <authorList>
            <person name="Formenti G."/>
            <person name="Chiara M."/>
            <person name="Poveda L."/>
            <person name="Francoijs K.-J."/>
            <person name="Bonisoli-Alquati A."/>
            <person name="Canova L."/>
            <person name="Gianfranceschi L."/>
            <person name="Horner D.S."/>
            <person name="Saino N."/>
        </authorList>
    </citation>
    <scope>NUCLEOTIDE SEQUENCE [LARGE SCALE GENOMIC DNA]</scope>
    <source>
        <strain evidence="2">Chelidonia</strain>
        <tissue evidence="2">Blood</tissue>
    </source>
</reference>
<name>A0A3M0JEN9_HIRRU</name>
<sequence length="66" mass="7185">MIPGPRLQPLQALGGAGIPGFTLREGLEGREREMGERMALPELRCTDRLRHLQGGDGDGGEWGEWG</sequence>
<dbReference type="Proteomes" id="UP000269221">
    <property type="component" value="Unassembled WGS sequence"/>
</dbReference>
<dbReference type="EMBL" id="QRBI01000161">
    <property type="protein sequence ID" value="RMB97443.1"/>
    <property type="molecule type" value="Genomic_DNA"/>
</dbReference>
<accession>A0A3M0JEN9</accession>